<dbReference type="InterPro" id="IPR013332">
    <property type="entry name" value="KPR_N"/>
</dbReference>
<dbReference type="RefSeq" id="WP_141163383.1">
    <property type="nucleotide sequence ID" value="NZ_VHQG01000002.1"/>
</dbReference>
<dbReference type="PANTHER" id="PTHR21708:SF26">
    <property type="entry name" value="2-DEHYDROPANTOATE 2-REDUCTASE"/>
    <property type="match status" value="1"/>
</dbReference>
<comment type="caution">
    <text evidence="7">The sequence shown here is derived from an EMBL/GenBank/DDBJ whole genome shotgun (WGS) entry which is preliminary data.</text>
</comment>
<dbReference type="AlphaFoldDB" id="A0A506Y0I7"/>
<feature type="domain" description="Ketopantoate reductase C-terminal" evidence="6">
    <location>
        <begin position="173"/>
        <end position="315"/>
    </location>
</feature>
<sequence>MRIGVIGAGAIGGTIAALLDRGGHEVAVTARGEHLAAITRAGLSLRGGWGEHLARPEAGERLHGRFDLVVATTKAADADGALRQNAEALADGLPLVVVQNGLDGIRVARAAAPRTAAIGALSLIAASFLTPGEVTVTAALPTVLGREPGADPAPLAFAAELLGSIMPIETVADLRGAQWTKLVINHVNALPAITGLSVQQVVAEPRLRRILTASMRETVRLAHATGVRFAPLRGLTDARLSLLAAAPLAVGGLLPREMARTMGEVPNPGSTLQSIRRGQPTEIDALNGAVVRAAHENGREAPINAALTALVHEVELGEFLRVDEVVRRVPLS</sequence>
<dbReference type="InterPro" id="IPR013328">
    <property type="entry name" value="6PGD_dom2"/>
</dbReference>
<dbReference type="OrthoDB" id="9796561at2"/>
<dbReference type="EC" id="1.1.1.169" evidence="4"/>
<evidence type="ECO:0000256" key="2">
    <source>
        <dbReference type="ARBA" id="ARBA00022857"/>
    </source>
</evidence>
<organism evidence="7 8">
    <name type="scientific">Schumannella soli</name>
    <dbReference type="NCBI Taxonomy" id="2590779"/>
    <lineage>
        <taxon>Bacteria</taxon>
        <taxon>Bacillati</taxon>
        <taxon>Actinomycetota</taxon>
        <taxon>Actinomycetes</taxon>
        <taxon>Micrococcales</taxon>
        <taxon>Microbacteriaceae</taxon>
        <taxon>Schumannella</taxon>
    </lineage>
</organism>
<dbReference type="PANTHER" id="PTHR21708">
    <property type="entry name" value="PROBABLE 2-DEHYDROPANTOATE 2-REDUCTASE"/>
    <property type="match status" value="1"/>
</dbReference>
<accession>A0A506Y0I7</accession>
<dbReference type="GO" id="GO:0005737">
    <property type="term" value="C:cytoplasm"/>
    <property type="evidence" value="ECO:0007669"/>
    <property type="project" value="TreeGrafter"/>
</dbReference>
<evidence type="ECO:0000256" key="1">
    <source>
        <dbReference type="ARBA" id="ARBA00007870"/>
    </source>
</evidence>
<keyword evidence="3 4" id="KW-0560">Oxidoreductase</keyword>
<dbReference type="InterPro" id="IPR036291">
    <property type="entry name" value="NAD(P)-bd_dom_sf"/>
</dbReference>
<dbReference type="UniPathway" id="UPA00028">
    <property type="reaction ID" value="UER00004"/>
</dbReference>
<dbReference type="Proteomes" id="UP000316252">
    <property type="component" value="Unassembled WGS sequence"/>
</dbReference>
<dbReference type="GO" id="GO:0008677">
    <property type="term" value="F:2-dehydropantoate 2-reductase activity"/>
    <property type="evidence" value="ECO:0007669"/>
    <property type="project" value="UniProtKB-EC"/>
</dbReference>
<comment type="similarity">
    <text evidence="1 4">Belongs to the ketopantoate reductase family.</text>
</comment>
<dbReference type="GO" id="GO:0015940">
    <property type="term" value="P:pantothenate biosynthetic process"/>
    <property type="evidence" value="ECO:0007669"/>
    <property type="project" value="UniProtKB-UniPathway"/>
</dbReference>
<dbReference type="Gene3D" id="1.10.1040.10">
    <property type="entry name" value="N-(1-d-carboxylethyl)-l-norvaline Dehydrogenase, domain 2"/>
    <property type="match status" value="1"/>
</dbReference>
<proteinExistence type="inferred from homology"/>
<dbReference type="InterPro" id="IPR051402">
    <property type="entry name" value="KPR-Related"/>
</dbReference>
<evidence type="ECO:0000259" key="6">
    <source>
        <dbReference type="Pfam" id="PF08546"/>
    </source>
</evidence>
<keyword evidence="8" id="KW-1185">Reference proteome</keyword>
<dbReference type="Pfam" id="PF02558">
    <property type="entry name" value="ApbA"/>
    <property type="match status" value="1"/>
</dbReference>
<dbReference type="Gene3D" id="3.40.50.720">
    <property type="entry name" value="NAD(P)-binding Rossmann-like Domain"/>
    <property type="match status" value="1"/>
</dbReference>
<evidence type="ECO:0000313" key="7">
    <source>
        <dbReference type="EMBL" id="TPW76026.1"/>
    </source>
</evidence>
<dbReference type="EMBL" id="VHQG01000002">
    <property type="protein sequence ID" value="TPW76026.1"/>
    <property type="molecule type" value="Genomic_DNA"/>
</dbReference>
<name>A0A506Y0I7_9MICO</name>
<keyword evidence="4" id="KW-0566">Pantothenate biosynthesis</keyword>
<protein>
    <recommendedName>
        <fullName evidence="4">2-dehydropantoate 2-reductase</fullName>
        <ecNumber evidence="4">1.1.1.169</ecNumber>
    </recommendedName>
    <alternativeName>
        <fullName evidence="4">Ketopantoate reductase</fullName>
    </alternativeName>
</protein>
<evidence type="ECO:0000256" key="3">
    <source>
        <dbReference type="ARBA" id="ARBA00023002"/>
    </source>
</evidence>
<comment type="pathway">
    <text evidence="4">Cofactor biosynthesis; (R)-pantothenate biosynthesis; (R)-pantoate from 3-methyl-2-oxobutanoate: step 2/2.</text>
</comment>
<evidence type="ECO:0000256" key="4">
    <source>
        <dbReference type="RuleBase" id="RU362068"/>
    </source>
</evidence>
<dbReference type="InterPro" id="IPR013752">
    <property type="entry name" value="KPA_reductase"/>
</dbReference>
<feature type="domain" description="Ketopantoate reductase N-terminal" evidence="5">
    <location>
        <begin position="3"/>
        <end position="146"/>
    </location>
</feature>
<dbReference type="SUPFAM" id="SSF48179">
    <property type="entry name" value="6-phosphogluconate dehydrogenase C-terminal domain-like"/>
    <property type="match status" value="1"/>
</dbReference>
<reference evidence="7 8" key="1">
    <citation type="submission" date="2019-06" db="EMBL/GenBank/DDBJ databases">
        <authorList>
            <person name="Li F."/>
        </authorList>
    </citation>
    <scope>NUCLEOTIDE SEQUENCE [LARGE SCALE GENOMIC DNA]</scope>
    <source>
        <strain evidence="7 8">10F1D-1</strain>
    </source>
</reference>
<dbReference type="NCBIfam" id="TIGR00745">
    <property type="entry name" value="apbA_panE"/>
    <property type="match status" value="1"/>
</dbReference>
<comment type="catalytic activity">
    <reaction evidence="4">
        <text>(R)-pantoate + NADP(+) = 2-dehydropantoate + NADPH + H(+)</text>
        <dbReference type="Rhea" id="RHEA:16233"/>
        <dbReference type="ChEBI" id="CHEBI:11561"/>
        <dbReference type="ChEBI" id="CHEBI:15378"/>
        <dbReference type="ChEBI" id="CHEBI:15980"/>
        <dbReference type="ChEBI" id="CHEBI:57783"/>
        <dbReference type="ChEBI" id="CHEBI:58349"/>
        <dbReference type="EC" id="1.1.1.169"/>
    </reaction>
</comment>
<dbReference type="SUPFAM" id="SSF51735">
    <property type="entry name" value="NAD(P)-binding Rossmann-fold domains"/>
    <property type="match status" value="1"/>
</dbReference>
<dbReference type="InterPro" id="IPR008927">
    <property type="entry name" value="6-PGluconate_DH-like_C_sf"/>
</dbReference>
<evidence type="ECO:0000313" key="8">
    <source>
        <dbReference type="Proteomes" id="UP000316252"/>
    </source>
</evidence>
<evidence type="ECO:0000259" key="5">
    <source>
        <dbReference type="Pfam" id="PF02558"/>
    </source>
</evidence>
<gene>
    <name evidence="7" type="ORF">FJ657_09385</name>
</gene>
<dbReference type="InterPro" id="IPR003710">
    <property type="entry name" value="ApbA"/>
</dbReference>
<comment type="function">
    <text evidence="4">Catalyzes the NADPH-dependent reduction of ketopantoate into pantoic acid.</text>
</comment>
<dbReference type="Pfam" id="PF08546">
    <property type="entry name" value="ApbA_C"/>
    <property type="match status" value="1"/>
</dbReference>
<keyword evidence="2 4" id="KW-0521">NADP</keyword>